<dbReference type="InterPro" id="IPR040746">
    <property type="entry name" value="THO1_MOS11_C"/>
</dbReference>
<dbReference type="AlphaFoldDB" id="A0A4Y1RQC1"/>
<feature type="compositionally biased region" description="Polar residues" evidence="1">
    <location>
        <begin position="1"/>
        <end position="14"/>
    </location>
</feature>
<name>A0A4Y1RQC1_PRUDU</name>
<proteinExistence type="predicted"/>
<feature type="region of interest" description="Disordered" evidence="1">
    <location>
        <begin position="1"/>
        <end position="158"/>
    </location>
</feature>
<feature type="compositionally biased region" description="Basic and acidic residues" evidence="1">
    <location>
        <begin position="104"/>
        <end position="114"/>
    </location>
</feature>
<reference evidence="3" key="1">
    <citation type="journal article" date="2019" name="Science">
        <title>Mutation of a bHLH transcription factor allowed almond domestication.</title>
        <authorList>
            <person name="Sanchez-Perez R."/>
            <person name="Pavan S."/>
            <person name="Mazzeo R."/>
            <person name="Moldovan C."/>
            <person name="Aiese Cigliano R."/>
            <person name="Del Cueto J."/>
            <person name="Ricciardi F."/>
            <person name="Lotti C."/>
            <person name="Ricciardi L."/>
            <person name="Dicenta F."/>
            <person name="Lopez-Marques R.L."/>
            <person name="Lindberg Moller B."/>
        </authorList>
    </citation>
    <scope>NUCLEOTIDE SEQUENCE</scope>
</reference>
<sequence>MATETQKLSDTNPALENPKKTLDPSPVPPTATNPDRPEDPPTDTPSDPAPSSEVVSEENGSKADSEDPKTAAGSEAGDGAAPATSIQKKMRRAERFGISVQMTEEEKRNSRAERFGTVSTSHGSEASKKSEEQKRKARAERFGLSGPPVAGDENAKKKARLARFAPISKTDNKTDPMEEEKRKARALRFSKASTGSLSQVNDKGNIEPAAIAGSAGGGKSNILWFPQRLPYPSLPLILFVFAPQRIYLDFIVRISDILGLPFRAGLIR</sequence>
<feature type="domain" description="THO1-MOS11 C-terminal" evidence="2">
    <location>
        <begin position="84"/>
        <end position="116"/>
    </location>
</feature>
<dbReference type="PANTHER" id="PTHR47701">
    <property type="entry name" value="PROTEIN MODIFIER OF SNC1 11"/>
    <property type="match status" value="1"/>
</dbReference>
<dbReference type="GO" id="GO:0016973">
    <property type="term" value="P:poly(A)+ mRNA export from nucleus"/>
    <property type="evidence" value="ECO:0007669"/>
    <property type="project" value="InterPro"/>
</dbReference>
<evidence type="ECO:0000259" key="2">
    <source>
        <dbReference type="Pfam" id="PF18592"/>
    </source>
</evidence>
<dbReference type="EMBL" id="AP019302">
    <property type="protein sequence ID" value="BBH06057.1"/>
    <property type="molecule type" value="Genomic_DNA"/>
</dbReference>
<dbReference type="PANTHER" id="PTHR47701:SF2">
    <property type="entry name" value="PROTEIN MODIFIER OF SNC1 11"/>
    <property type="match status" value="1"/>
</dbReference>
<dbReference type="GO" id="GO:0005634">
    <property type="term" value="C:nucleus"/>
    <property type="evidence" value="ECO:0007669"/>
    <property type="project" value="TreeGrafter"/>
</dbReference>
<evidence type="ECO:0000256" key="1">
    <source>
        <dbReference type="SAM" id="MobiDB-lite"/>
    </source>
</evidence>
<protein>
    <submittedName>
        <fullName evidence="3">Protein MODIFIER OF SNC1 11</fullName>
    </submittedName>
</protein>
<feature type="compositionally biased region" description="Basic and acidic residues" evidence="1">
    <location>
        <begin position="125"/>
        <end position="134"/>
    </location>
</feature>
<evidence type="ECO:0000313" key="3">
    <source>
        <dbReference type="EMBL" id="BBH06057.1"/>
    </source>
</evidence>
<dbReference type="Pfam" id="PF18592">
    <property type="entry name" value="Tho1_MOS11_C"/>
    <property type="match status" value="1"/>
</dbReference>
<accession>A0A4Y1RQC1</accession>
<feature type="compositionally biased region" description="Basic and acidic residues" evidence="1">
    <location>
        <begin position="59"/>
        <end position="69"/>
    </location>
</feature>
<organism evidence="3">
    <name type="scientific">Prunus dulcis</name>
    <name type="common">Almond</name>
    <name type="synonym">Amygdalus dulcis</name>
    <dbReference type="NCBI Taxonomy" id="3755"/>
    <lineage>
        <taxon>Eukaryota</taxon>
        <taxon>Viridiplantae</taxon>
        <taxon>Streptophyta</taxon>
        <taxon>Embryophyta</taxon>
        <taxon>Tracheophyta</taxon>
        <taxon>Spermatophyta</taxon>
        <taxon>Magnoliopsida</taxon>
        <taxon>eudicotyledons</taxon>
        <taxon>Gunneridae</taxon>
        <taxon>Pentapetalae</taxon>
        <taxon>rosids</taxon>
        <taxon>fabids</taxon>
        <taxon>Rosales</taxon>
        <taxon>Rosaceae</taxon>
        <taxon>Amygdaloideae</taxon>
        <taxon>Amygdaleae</taxon>
        <taxon>Prunus</taxon>
    </lineage>
</organism>
<dbReference type="InterPro" id="IPR044209">
    <property type="entry name" value="MOS11"/>
</dbReference>
<gene>
    <name evidence="3" type="ORF">Prudu_017603</name>
</gene>